<dbReference type="AlphaFoldDB" id="A0AAE0NRV3"/>
<dbReference type="GO" id="GO:0000166">
    <property type="term" value="F:nucleotide binding"/>
    <property type="evidence" value="ECO:0007669"/>
    <property type="project" value="UniProtKB-KW"/>
</dbReference>
<evidence type="ECO:0000256" key="2">
    <source>
        <dbReference type="ARBA" id="ARBA00022741"/>
    </source>
</evidence>
<feature type="region of interest" description="Disordered" evidence="4">
    <location>
        <begin position="104"/>
        <end position="125"/>
    </location>
</feature>
<protein>
    <recommendedName>
        <fullName evidence="1">RNA-directed RNA polymerase</fullName>
        <ecNumber evidence="1">2.7.7.48</ecNumber>
    </recommendedName>
</protein>
<evidence type="ECO:0000256" key="1">
    <source>
        <dbReference type="ARBA" id="ARBA00012494"/>
    </source>
</evidence>
<feature type="region of interest" description="Disordered" evidence="4">
    <location>
        <begin position="332"/>
        <end position="361"/>
    </location>
</feature>
<reference evidence="6" key="2">
    <citation type="submission" date="2023-06" db="EMBL/GenBank/DDBJ databases">
        <authorList>
            <consortium name="Lawrence Berkeley National Laboratory"/>
            <person name="Haridas S."/>
            <person name="Hensen N."/>
            <person name="Bonometti L."/>
            <person name="Westerberg I."/>
            <person name="Brannstrom I.O."/>
            <person name="Guillou S."/>
            <person name="Cros-Aarteil S."/>
            <person name="Calhoun S."/>
            <person name="Kuo A."/>
            <person name="Mondo S."/>
            <person name="Pangilinan J."/>
            <person name="Riley R."/>
            <person name="LaButti K."/>
            <person name="Andreopoulos B."/>
            <person name="Lipzen A."/>
            <person name="Chen C."/>
            <person name="Yanf M."/>
            <person name="Daum C."/>
            <person name="Ng V."/>
            <person name="Clum A."/>
            <person name="Steindorff A."/>
            <person name="Ohm R."/>
            <person name="Martin F."/>
            <person name="Silar P."/>
            <person name="Natvig D."/>
            <person name="Lalanne C."/>
            <person name="Gautier V."/>
            <person name="Ament-velasquez S.L."/>
            <person name="Kruys A."/>
            <person name="Hutchinson M.I."/>
            <person name="Powell A.J."/>
            <person name="Barry K."/>
            <person name="Miller A.N."/>
            <person name="Grigoriev I.V."/>
            <person name="Debuchy R."/>
            <person name="Gladieux P."/>
            <person name="Thoren M.H."/>
            <person name="Johannesson H."/>
        </authorList>
    </citation>
    <scope>NUCLEOTIDE SEQUENCE</scope>
    <source>
        <strain evidence="6">CBS 232.78</strain>
    </source>
</reference>
<dbReference type="EC" id="2.7.7.48" evidence="1"/>
<dbReference type="GO" id="GO:0019079">
    <property type="term" value="P:viral genome replication"/>
    <property type="evidence" value="ECO:0007669"/>
    <property type="project" value="InterPro"/>
</dbReference>
<evidence type="ECO:0000256" key="4">
    <source>
        <dbReference type="SAM" id="MobiDB-lite"/>
    </source>
</evidence>
<feature type="compositionally biased region" description="Acidic residues" evidence="4">
    <location>
        <begin position="348"/>
        <end position="357"/>
    </location>
</feature>
<dbReference type="GO" id="GO:0003968">
    <property type="term" value="F:RNA-directed RNA polymerase activity"/>
    <property type="evidence" value="ECO:0007669"/>
    <property type="project" value="UniProtKB-EC"/>
</dbReference>
<accession>A0AAE0NRV3</accession>
<feature type="domain" description="RdRp catalytic" evidence="5">
    <location>
        <begin position="295"/>
        <end position="399"/>
    </location>
</feature>
<evidence type="ECO:0000256" key="3">
    <source>
        <dbReference type="ARBA" id="ARBA00022953"/>
    </source>
</evidence>
<evidence type="ECO:0000313" key="6">
    <source>
        <dbReference type="EMBL" id="KAK3386539.1"/>
    </source>
</evidence>
<sequence>MCDGAYCQEHNDLTEKLQDMPMTMKTQSNGLGLPGRMPVTLECRECDFFPRGPDAKKEMAKHLQTKNHRPTEEYWRNSQFRYHREHEHPTAKDDLVRVPGNDEVDEVRRRTSKTRQGNGGDATGTVAFPAFQIHSPGSNFGNESGIEPYILELNSGEWLQPPVTEHQAGPPETKPADVPLADSGYGSAAAPVLSSWRQDADAEIEQYQPDEEKTVCSDATTILPQFVQECIQATCEDIRMKVGRQLNGNDWTVISGDVPDLLKEFAVMIASGDSSDTNRRIMHFVYRRHQEIASQLAGLFEHDDEAITPDSAVQKPGSMSLGDRIAWWDMIPGLSPPETSDPPPDYYSAEDSESEDGGDLHHPELSRYIKIILSSPAYEWLLESLVKKARVGANAEEPG</sequence>
<dbReference type="Proteomes" id="UP001285441">
    <property type="component" value="Unassembled WGS sequence"/>
</dbReference>
<keyword evidence="3" id="KW-0693">Viral RNA replication</keyword>
<evidence type="ECO:0000313" key="7">
    <source>
        <dbReference type="Proteomes" id="UP001285441"/>
    </source>
</evidence>
<organism evidence="6 7">
    <name type="scientific">Podospora didyma</name>
    <dbReference type="NCBI Taxonomy" id="330526"/>
    <lineage>
        <taxon>Eukaryota</taxon>
        <taxon>Fungi</taxon>
        <taxon>Dikarya</taxon>
        <taxon>Ascomycota</taxon>
        <taxon>Pezizomycotina</taxon>
        <taxon>Sordariomycetes</taxon>
        <taxon>Sordariomycetidae</taxon>
        <taxon>Sordariales</taxon>
        <taxon>Podosporaceae</taxon>
        <taxon>Podospora</taxon>
    </lineage>
</organism>
<dbReference type="PROSITE" id="PS50522">
    <property type="entry name" value="RDRP_PHAGE"/>
    <property type="match status" value="1"/>
</dbReference>
<name>A0AAE0NRV3_9PEZI</name>
<reference evidence="6" key="1">
    <citation type="journal article" date="2023" name="Mol. Phylogenet. Evol.">
        <title>Genome-scale phylogeny and comparative genomics of the fungal order Sordariales.</title>
        <authorList>
            <person name="Hensen N."/>
            <person name="Bonometti L."/>
            <person name="Westerberg I."/>
            <person name="Brannstrom I.O."/>
            <person name="Guillou S."/>
            <person name="Cros-Aarteil S."/>
            <person name="Calhoun S."/>
            <person name="Haridas S."/>
            <person name="Kuo A."/>
            <person name="Mondo S."/>
            <person name="Pangilinan J."/>
            <person name="Riley R."/>
            <person name="LaButti K."/>
            <person name="Andreopoulos B."/>
            <person name="Lipzen A."/>
            <person name="Chen C."/>
            <person name="Yan M."/>
            <person name="Daum C."/>
            <person name="Ng V."/>
            <person name="Clum A."/>
            <person name="Steindorff A."/>
            <person name="Ohm R.A."/>
            <person name="Martin F."/>
            <person name="Silar P."/>
            <person name="Natvig D.O."/>
            <person name="Lalanne C."/>
            <person name="Gautier V."/>
            <person name="Ament-Velasquez S.L."/>
            <person name="Kruys A."/>
            <person name="Hutchinson M.I."/>
            <person name="Powell A.J."/>
            <person name="Barry K."/>
            <person name="Miller A.N."/>
            <person name="Grigoriev I.V."/>
            <person name="Debuchy R."/>
            <person name="Gladieux P."/>
            <person name="Hiltunen Thoren M."/>
            <person name="Johannesson H."/>
        </authorList>
    </citation>
    <scope>NUCLEOTIDE SEQUENCE</scope>
    <source>
        <strain evidence="6">CBS 232.78</strain>
    </source>
</reference>
<evidence type="ECO:0000259" key="5">
    <source>
        <dbReference type="PROSITE" id="PS50522"/>
    </source>
</evidence>
<comment type="caution">
    <text evidence="6">The sequence shown here is derived from an EMBL/GenBank/DDBJ whole genome shotgun (WGS) entry which is preliminary data.</text>
</comment>
<dbReference type="InterPro" id="IPR007096">
    <property type="entry name" value="RNA-dir_Rpol_cat_phage"/>
</dbReference>
<gene>
    <name evidence="6" type="ORF">B0H63DRAFT_447479</name>
</gene>
<keyword evidence="7" id="KW-1185">Reference proteome</keyword>
<keyword evidence="2" id="KW-0547">Nucleotide-binding</keyword>
<dbReference type="EMBL" id="JAULSW010000003">
    <property type="protein sequence ID" value="KAK3386539.1"/>
    <property type="molecule type" value="Genomic_DNA"/>
</dbReference>
<proteinExistence type="predicted"/>